<keyword evidence="3" id="KW-1185">Reference proteome</keyword>
<dbReference type="EMBL" id="GL349470">
    <property type="protein sequence ID" value="KNC51797.1"/>
    <property type="molecule type" value="Genomic_DNA"/>
</dbReference>
<dbReference type="CDD" id="cd17039">
    <property type="entry name" value="Ubl_ubiquitin_like"/>
    <property type="match status" value="1"/>
</dbReference>
<proteinExistence type="predicted"/>
<protein>
    <recommendedName>
        <fullName evidence="1">F-box domain-containing protein</fullName>
    </recommendedName>
</protein>
<dbReference type="Pfam" id="PF12937">
    <property type="entry name" value="F-box-like"/>
    <property type="match status" value="1"/>
</dbReference>
<reference evidence="2 3" key="1">
    <citation type="submission" date="2010-05" db="EMBL/GenBank/DDBJ databases">
        <title>The Genome Sequence of Thecamonas trahens ATCC 50062.</title>
        <authorList>
            <consortium name="The Broad Institute Genome Sequencing Platform"/>
            <person name="Russ C."/>
            <person name="Cuomo C."/>
            <person name="Shea T."/>
            <person name="Young S.K."/>
            <person name="Zeng Q."/>
            <person name="Koehrsen M."/>
            <person name="Haas B."/>
            <person name="Borodovsky M."/>
            <person name="Guigo R."/>
            <person name="Alvarado L."/>
            <person name="Berlin A."/>
            <person name="Bochicchio J."/>
            <person name="Borenstein D."/>
            <person name="Chapman S."/>
            <person name="Chen Z."/>
            <person name="Freedman E."/>
            <person name="Gellesch M."/>
            <person name="Goldberg J."/>
            <person name="Griggs A."/>
            <person name="Gujja S."/>
            <person name="Heilman E."/>
            <person name="Heiman D."/>
            <person name="Hepburn T."/>
            <person name="Howarth C."/>
            <person name="Jen D."/>
            <person name="Larson L."/>
            <person name="Mehta T."/>
            <person name="Park D."/>
            <person name="Pearson M."/>
            <person name="Roberts A."/>
            <person name="Saif S."/>
            <person name="Shenoy N."/>
            <person name="Sisk P."/>
            <person name="Stolte C."/>
            <person name="Sykes S."/>
            <person name="Thomson T."/>
            <person name="Walk T."/>
            <person name="White J."/>
            <person name="Yandava C."/>
            <person name="Burger G."/>
            <person name="Gray M.W."/>
            <person name="Holland P.W.H."/>
            <person name="King N."/>
            <person name="Lang F.B.F."/>
            <person name="Roger A.J."/>
            <person name="Ruiz-Trillo I."/>
            <person name="Lander E."/>
            <person name="Nusbaum C."/>
        </authorList>
    </citation>
    <scope>NUCLEOTIDE SEQUENCE [LARGE SCALE GENOMIC DNA]</scope>
    <source>
        <strain evidence="2 3">ATCC 50062</strain>
    </source>
</reference>
<name>A0A0L0DHK4_THETB</name>
<dbReference type="Proteomes" id="UP000054408">
    <property type="component" value="Unassembled WGS sequence"/>
</dbReference>
<dbReference type="SUPFAM" id="SSF81383">
    <property type="entry name" value="F-box domain"/>
    <property type="match status" value="1"/>
</dbReference>
<evidence type="ECO:0000313" key="3">
    <source>
        <dbReference type="Proteomes" id="UP000054408"/>
    </source>
</evidence>
<sequence length="304" mass="32576">MESLPTELVHHILVQLGVSSPASLAAVACTCTRLASIARDPFLLRRIYRIRLAHTAIAPIHAPPEGGRVADTDWRGMIMALDSFLTRRPVEIVISAPSTTVVVVLPLSAAIADAREVVAEALGWPAEEMRLELGGMVLGWGLLHPTASLWRAGVVPDAVVMAKMRLGFGNSRDELATAQLYSVESLPAAMRGFRDGMAPLPWAADDPWRLHMLQAPMAALAPIKFALNFPRKHAVFQFSLAMEVVVELLAAGIESVPWIFTALWSVVSLGDTTYVVDGHGYFVAATGTFASATCSGLTLTTSLG</sequence>
<dbReference type="AlphaFoldDB" id="A0A0L0DHK4"/>
<evidence type="ECO:0000313" key="2">
    <source>
        <dbReference type="EMBL" id="KNC51797.1"/>
    </source>
</evidence>
<dbReference type="GeneID" id="25566702"/>
<gene>
    <name evidence="2" type="ORF">AMSG_07871</name>
</gene>
<dbReference type="RefSeq" id="XP_013755666.1">
    <property type="nucleotide sequence ID" value="XM_013900212.1"/>
</dbReference>
<organism evidence="2 3">
    <name type="scientific">Thecamonas trahens ATCC 50062</name>
    <dbReference type="NCBI Taxonomy" id="461836"/>
    <lineage>
        <taxon>Eukaryota</taxon>
        <taxon>Apusozoa</taxon>
        <taxon>Apusomonadida</taxon>
        <taxon>Apusomonadidae</taxon>
        <taxon>Thecamonas</taxon>
    </lineage>
</organism>
<dbReference type="InterPro" id="IPR036047">
    <property type="entry name" value="F-box-like_dom_sf"/>
</dbReference>
<accession>A0A0L0DHK4</accession>
<dbReference type="Gene3D" id="1.20.1280.50">
    <property type="match status" value="1"/>
</dbReference>
<feature type="domain" description="F-box" evidence="1">
    <location>
        <begin position="2"/>
        <end position="49"/>
    </location>
</feature>
<dbReference type="InterPro" id="IPR001810">
    <property type="entry name" value="F-box_dom"/>
</dbReference>
<evidence type="ECO:0000259" key="1">
    <source>
        <dbReference type="Pfam" id="PF12937"/>
    </source>
</evidence>